<dbReference type="PROSITE" id="PS52016">
    <property type="entry name" value="TONB_DEPENDENT_REC_3"/>
    <property type="match status" value="1"/>
</dbReference>
<dbReference type="InterPro" id="IPR037066">
    <property type="entry name" value="Plug_dom_sf"/>
</dbReference>
<dbReference type="PROSITE" id="PS01156">
    <property type="entry name" value="TONB_DEPENDENT_REC_2"/>
    <property type="match status" value="1"/>
</dbReference>
<dbReference type="InterPro" id="IPR039426">
    <property type="entry name" value="TonB-dep_rcpt-like"/>
</dbReference>
<dbReference type="RefSeq" id="WP_244891275.1">
    <property type="nucleotide sequence ID" value="NZ_FNZH01000012.1"/>
</dbReference>
<evidence type="ECO:0000256" key="7">
    <source>
        <dbReference type="ARBA" id="ARBA00023136"/>
    </source>
</evidence>
<dbReference type="Pfam" id="PF07715">
    <property type="entry name" value="Plug"/>
    <property type="match status" value="1"/>
</dbReference>
<feature type="domain" description="TonB-dependent receptor-like beta-barrel" evidence="11">
    <location>
        <begin position="360"/>
        <end position="791"/>
    </location>
</feature>
<comment type="subcellular location">
    <subcellularLocation>
        <location evidence="1 9">Cell outer membrane</location>
        <topology evidence="1 9">Multi-pass membrane protein</topology>
    </subcellularLocation>
</comment>
<keyword evidence="3 9" id="KW-1134">Transmembrane beta strand</keyword>
<evidence type="ECO:0000259" key="11">
    <source>
        <dbReference type="Pfam" id="PF00593"/>
    </source>
</evidence>
<dbReference type="Gene3D" id="2.40.170.20">
    <property type="entry name" value="TonB-dependent receptor, beta-barrel domain"/>
    <property type="match status" value="1"/>
</dbReference>
<dbReference type="GO" id="GO:0030246">
    <property type="term" value="F:carbohydrate binding"/>
    <property type="evidence" value="ECO:0007669"/>
    <property type="project" value="InterPro"/>
</dbReference>
<comment type="similarity">
    <text evidence="9 10">Belongs to the TonB-dependent receptor family.</text>
</comment>
<dbReference type="InterPro" id="IPR010917">
    <property type="entry name" value="TonB_rcpt_CS"/>
</dbReference>
<proteinExistence type="inferred from homology"/>
<evidence type="ECO:0000256" key="6">
    <source>
        <dbReference type="ARBA" id="ARBA00023077"/>
    </source>
</evidence>
<keyword evidence="2 9" id="KW-0813">Transport</keyword>
<keyword evidence="4 9" id="KW-0812">Transmembrane</keyword>
<gene>
    <name evidence="13" type="ORF">SAMN05192553_11243</name>
</gene>
<evidence type="ECO:0000256" key="3">
    <source>
        <dbReference type="ARBA" id="ARBA00022452"/>
    </source>
</evidence>
<keyword evidence="6 10" id="KW-0798">TonB box</keyword>
<dbReference type="SUPFAM" id="SSF49452">
    <property type="entry name" value="Starch-binding domain-like"/>
    <property type="match status" value="1"/>
</dbReference>
<dbReference type="InterPro" id="IPR013784">
    <property type="entry name" value="Carb-bd-like_fold"/>
</dbReference>
<dbReference type="Pfam" id="PF00593">
    <property type="entry name" value="TonB_dep_Rec_b-barrel"/>
    <property type="match status" value="1"/>
</dbReference>
<dbReference type="SUPFAM" id="SSF56935">
    <property type="entry name" value="Porins"/>
    <property type="match status" value="1"/>
</dbReference>
<dbReference type="InterPro" id="IPR000531">
    <property type="entry name" value="Beta-barrel_TonB"/>
</dbReference>
<evidence type="ECO:0000256" key="2">
    <source>
        <dbReference type="ARBA" id="ARBA00022448"/>
    </source>
</evidence>
<evidence type="ECO:0000256" key="5">
    <source>
        <dbReference type="ARBA" id="ARBA00022729"/>
    </source>
</evidence>
<dbReference type="InterPro" id="IPR036942">
    <property type="entry name" value="Beta-barrel_TonB_sf"/>
</dbReference>
<dbReference type="Proteomes" id="UP000199403">
    <property type="component" value="Unassembled WGS sequence"/>
</dbReference>
<keyword evidence="7 9" id="KW-0472">Membrane</keyword>
<dbReference type="AlphaFoldDB" id="A0A1H7BSH0"/>
<dbReference type="GO" id="GO:0033214">
    <property type="term" value="P:siderophore-iron import into cell"/>
    <property type="evidence" value="ECO:0007669"/>
    <property type="project" value="TreeGrafter"/>
</dbReference>
<evidence type="ECO:0000313" key="13">
    <source>
        <dbReference type="EMBL" id="SEJ77260.1"/>
    </source>
</evidence>
<dbReference type="EMBL" id="FNZH01000012">
    <property type="protein sequence ID" value="SEJ77260.1"/>
    <property type="molecule type" value="Genomic_DNA"/>
</dbReference>
<evidence type="ECO:0000256" key="8">
    <source>
        <dbReference type="ARBA" id="ARBA00023237"/>
    </source>
</evidence>
<evidence type="ECO:0000256" key="9">
    <source>
        <dbReference type="PROSITE-ProRule" id="PRU01360"/>
    </source>
</evidence>
<dbReference type="PANTHER" id="PTHR30442:SF0">
    <property type="entry name" value="FE(3+) DICITRATE TRANSPORT PROTEIN FECA"/>
    <property type="match status" value="1"/>
</dbReference>
<accession>A0A1H7BSH0</accession>
<dbReference type="GO" id="GO:0009279">
    <property type="term" value="C:cell outer membrane"/>
    <property type="evidence" value="ECO:0007669"/>
    <property type="project" value="UniProtKB-SubCell"/>
</dbReference>
<keyword evidence="14" id="KW-1185">Reference proteome</keyword>
<sequence length="825" mass="92791">MPYRSNEYKTIKKRKGVARSLLPLLMLLAGVALSFQVRAQTFTLSGTVRIVGEACMGTPKVVVRGSSLGVSVDAVGSFRLEGIPAGEQTLVAFCLGKKMAEQTLIVDRDTEGLEFVLADIENELEDVQVDGSRAESFAAARLASVENFGVYDGRKSEVIVLKEMVANTATNNARQVYSRITGLNIWESDQTGLQLGIGGRGLSPNRTSNFNVRQNGYDISADALGYPESYYTPPVEALERIEIVRGAASLQYGTQFGGMLNFRFRRGTEDAKIRLTSRQSAGSWGYFGSFNSLEGTVGNLRYYTFYQHKRGDGYRPNSGFTAHNFYTSLDYTFSEKLSASLELTKMTYLTQQAGGLTDRQFEENPRRSFRDRNWFNVDWNLAALAFTYNFSDRTKLNTRNFALLASRQSVGNLERINVADFGEERTLIAGDFRNFGNETRLLHWYRMGKETQTFLVGTRAYHGTTTAKQGWGSRGADADFRYLNPNDLEDSDYVFPNRNYALFAENIINFSPKFSLTPGVRLENIQTYADGYYKQYVFDGAGNVLVENRFDEELERRRSFLLFGLGSSYRQSESVEFYANISQNYRAINFTDLRINNPNLRVDPAITDEQGYTADLGVKGSKSDRYTYEVTLFYLRYFGKIGQVLRTDSVLFNDYRYRTNIADARNMGLEAFGEVSLLNLLGKDSERIKWTLFGNFSLIDARYIRTQDAAIRNKNVEMVPPVTVKLGSTARYKGLSVSAQYSYVDAHFSDASNAVRTATAVEGLIPSYAVADISAIYRWKSLALEVSVNNLFDEQYFTRRADAYPGPGIIAADGRGFYATLEMNF</sequence>
<dbReference type="Gene3D" id="2.170.130.10">
    <property type="entry name" value="TonB-dependent receptor, plug domain"/>
    <property type="match status" value="1"/>
</dbReference>
<reference evidence="14" key="1">
    <citation type="submission" date="2016-10" db="EMBL/GenBank/DDBJ databases">
        <authorList>
            <person name="Varghese N."/>
            <person name="Submissions S."/>
        </authorList>
    </citation>
    <scope>NUCLEOTIDE SEQUENCE [LARGE SCALE GENOMIC DNA]</scope>
    <source>
        <strain evidence="14">IBRC-M 10761</strain>
    </source>
</reference>
<dbReference type="PANTHER" id="PTHR30442">
    <property type="entry name" value="IRON III DICITRATE TRANSPORT PROTEIN FECA"/>
    <property type="match status" value="1"/>
</dbReference>
<evidence type="ECO:0000256" key="1">
    <source>
        <dbReference type="ARBA" id="ARBA00004571"/>
    </source>
</evidence>
<evidence type="ECO:0000259" key="12">
    <source>
        <dbReference type="Pfam" id="PF07715"/>
    </source>
</evidence>
<protein>
    <submittedName>
        <fullName evidence="13">Fe(3+) dicitrate transport protein</fullName>
    </submittedName>
</protein>
<evidence type="ECO:0000313" key="14">
    <source>
        <dbReference type="Proteomes" id="UP000199403"/>
    </source>
</evidence>
<organism evidence="13 14">
    <name type="scientific">Cyclobacterium xiamenense</name>
    <dbReference type="NCBI Taxonomy" id="1297121"/>
    <lineage>
        <taxon>Bacteria</taxon>
        <taxon>Pseudomonadati</taxon>
        <taxon>Bacteroidota</taxon>
        <taxon>Cytophagia</taxon>
        <taxon>Cytophagales</taxon>
        <taxon>Cyclobacteriaceae</taxon>
        <taxon>Cyclobacterium</taxon>
    </lineage>
</organism>
<evidence type="ECO:0000256" key="10">
    <source>
        <dbReference type="RuleBase" id="RU003357"/>
    </source>
</evidence>
<keyword evidence="5" id="KW-0732">Signal</keyword>
<dbReference type="InterPro" id="IPR012910">
    <property type="entry name" value="Plug_dom"/>
</dbReference>
<keyword evidence="8 9" id="KW-0998">Cell outer membrane</keyword>
<feature type="domain" description="TonB-dependent receptor plug" evidence="12">
    <location>
        <begin position="160"/>
        <end position="255"/>
    </location>
</feature>
<name>A0A1H7BSH0_9BACT</name>
<dbReference type="STRING" id="1416801.SAMN05192553_11243"/>
<evidence type="ECO:0000256" key="4">
    <source>
        <dbReference type="ARBA" id="ARBA00022692"/>
    </source>
</evidence>